<sequence>MNRNLRQISEFYEKKDEFFSKFLLICNSKNQEQLRLQAMNLLPEWCDKAQHEIIIDSLVGLLNNSIYSEPRYYVDLERLQNWFLENHFNQNISDLKRLSEEHRKAVLEIHRNIEVKPESLEKLKLFQFLKDSGSGIYEFNSTLDLTVSSRILIQALSLLTYGTIFIDSTKYANPQYMNDVLEALLLYLRDVNHPTIKVVTILGKHDGISINEMKEFLGKYRQKIVVVGSIAGSIQDEDIADRIVVNDLSDKASTHLYTQAERPIFRSTTALSSIAKKSDDLIFLLNVLDPCDQLRKIIDNNLNEINYKSIKHWYVPRLIDPYEQSGSDLTSEWEEYTVSSKEVAIALAANDEECIPPDFQDTGRGKVFIFLNDAGFGKSSYFTWLAYCLSTFDPSLYIIKFIAMEFSTDFKRLIDNNVENLDDTQIVRLLYRYIHLALFVRSINNRDVEETDIIRKEADNCANLLTVSSSKIVLDESKTNMLSMEKLIELRLFQEKFNHQKIVLILDGFDETAPWYKDVVMKCFGRFSHLEGIRSLFLCSRPYGFEEDLKTTFEQCRMYGLNLFSEENIVISIHKFLNNKLDGYEHYAEYHQIDIVRQLNRIFSYVLKDMIRIPLLLYMVQIILLPEIKKRVNEFTHTISDEMLGDTKFDILHLVEEFVGRKMKILFTAKKGATDSAVNVPASKKFEDRFKQEIKEQHILLALYVLFDSNDRAQLLSEKERKHAIEIMEEVNQGDEKTGIVLGVQNGVPQFLHRTFAEYFTACWLFENRERFKDGTEQNRKNIFHLRTIWSDSLSKTREFFNRLILRESKGCDLHLALVNKSEEQVEKILRNNPSAVTVPDMVGRLPLHFAEYLNSFPDSIIKRIICKENNKTDQLCGWTASDYAFVLHKKKVIKLLYKRGVKPNMDILLKQVCSNPMNVLLEMALKYTNAYDEFLNRMDLAEELSERVAKILIEEKKVDIYAPRPELNSFSVLEKVISRRSISMSIHLITKSDQQKLGLDDNAERLLMTSLDKGCYGITNCIVKYHPHLFRIIIDQGRLLQCIESAIENNQLEVFKQFFHQICVEKGIECIEDENIIDNINEQGENETFGINIPFIDYCCYDYRLNIVIIFRYLQESNAEKILYLAIHCGHVKMVSYILQKANIKVTVELIGNCMEKSRKIRGINHEKCIPAFKFLLKQALVDNDADQVGMELFFMIIYQRCVYMLHSLFDIGFVPNNIMNHLNVFQQLLHELGDQRSANILVYLQQRSDLDCFDTFVYTGKSIFDLAIENECFIVAEALIEAKFGNLSNSEKEIAILDLLHQQILKYGGEVISTFIESLLFESSVEGEMANETWHSIYSCVCQKMQDELDLVENIIEKEIKILIAHKKATNVCAGSTAVTNKYEERFKKEIKEQHILLAMYVLFDKNDLEQLLSETERKHANEIMEEVNQGDGKMGIVLGVQNGVPQFLHRTFAEYFTACWLFENRKRFKDKSIFHSQTIWSDSLKKTRECFDRLILRESKDCDLHLALVNRSRTQIIHILRNNPSVITVQDMVGRLPLHFAEYLDGFEEYIIERMVCKEYNKTDQLCGWTALDYAFILDKKEIIKLLFKSGVKPNMENLFKQVCSNSMNVLLEMACNYTDTFVRLVERIDLAEELSERVAKLLIEEKKLDIYAPYAELNSFSVLENVVSGPNVSMFHHLITKSGPQKLGLDDNAQRLLMASLHQNSYGITNCIVEYHPHLSRIIIDQGRLLQCIESAIKNDQLEVFKQFFHQFCVEKGIECIEDENIIDDMNEQGENETFGLDIPFKGDCCENYWPRRFQLESNAESMLYLAIRYGHVKMVSYILQKTNIKVTVKLIGIFIKKSRKISGFYHEKCIPIFKFLFKQALVDHDADQEGMNLFFKIINRRCVYMLHSLFEIGFVPNNIMNHLNVFQQLLHELGDQRSANILVYLQQRSDLDCFDTFVYTGKSIFDLAIENEHLIVAQTLIEAKFGNLSNSEKENAILDLLQQQILKSGGEVVSTFIKSILTESSVEGEMANETWHSFYSYLFNRIPIV</sequence>
<organism evidence="1">
    <name type="scientific">Anopheles funestus</name>
    <name type="common">African malaria mosquito</name>
    <dbReference type="NCBI Taxonomy" id="62324"/>
    <lineage>
        <taxon>Eukaryota</taxon>
        <taxon>Metazoa</taxon>
        <taxon>Ecdysozoa</taxon>
        <taxon>Arthropoda</taxon>
        <taxon>Hexapoda</taxon>
        <taxon>Insecta</taxon>
        <taxon>Pterygota</taxon>
        <taxon>Neoptera</taxon>
        <taxon>Endopterygota</taxon>
        <taxon>Diptera</taxon>
        <taxon>Nematocera</taxon>
        <taxon>Culicoidea</taxon>
        <taxon>Culicidae</taxon>
        <taxon>Anophelinae</taxon>
        <taxon>Anopheles</taxon>
    </lineage>
</organism>
<dbReference type="PANTHER" id="PTHR24121:SF23">
    <property type="entry name" value="NO MECHANORECEPTOR POTENTIAL C, ISOFORM H"/>
    <property type="match status" value="1"/>
</dbReference>
<evidence type="ECO:0000313" key="1">
    <source>
        <dbReference type="EnsemblMetazoa" id="AFUN008001-PA"/>
    </source>
</evidence>
<dbReference type="Gene3D" id="1.25.40.20">
    <property type="entry name" value="Ankyrin repeat-containing domain"/>
    <property type="match status" value="3"/>
</dbReference>
<dbReference type="SMART" id="SM00248">
    <property type="entry name" value="ANK"/>
    <property type="match status" value="6"/>
</dbReference>
<dbReference type="VEuPathDB" id="VectorBase:AFUN008001"/>
<reference evidence="1" key="1">
    <citation type="submission" date="2020-05" db="UniProtKB">
        <authorList>
            <consortium name="EnsemblMetazoa"/>
        </authorList>
    </citation>
    <scope>IDENTIFICATION</scope>
    <source>
        <strain evidence="1">FUMOZ</strain>
    </source>
</reference>
<dbReference type="SUPFAM" id="SSF48403">
    <property type="entry name" value="Ankyrin repeat"/>
    <property type="match status" value="2"/>
</dbReference>
<proteinExistence type="predicted"/>
<accession>A0A182RP20</accession>
<dbReference type="InterPro" id="IPR036770">
    <property type="entry name" value="Ankyrin_rpt-contain_sf"/>
</dbReference>
<protein>
    <submittedName>
        <fullName evidence="1">ANK_REP_REGION domain-containing protein</fullName>
    </submittedName>
</protein>
<dbReference type="InterPro" id="IPR002110">
    <property type="entry name" value="Ankyrin_rpt"/>
</dbReference>
<dbReference type="PANTHER" id="PTHR24121">
    <property type="entry name" value="NO MECHANORECEPTOR POTENTIAL C, ISOFORM D-RELATED"/>
    <property type="match status" value="1"/>
</dbReference>
<dbReference type="VEuPathDB" id="VectorBase:AFUN2_011280"/>
<dbReference type="EnsemblMetazoa" id="AFUN008001-RA">
    <property type="protein sequence ID" value="AFUN008001-PA"/>
    <property type="gene ID" value="AFUN008001"/>
</dbReference>
<name>A0A182RP20_ANOFN</name>
<dbReference type="VEuPathDB" id="VectorBase:AFUN2_012176"/>